<dbReference type="Proteomes" id="UP000321046">
    <property type="component" value="Unassembled WGS sequence"/>
</dbReference>
<keyword evidence="1" id="KW-0732">Signal</keyword>
<evidence type="ECO:0000313" key="3">
    <source>
        <dbReference type="Proteomes" id="UP000321046"/>
    </source>
</evidence>
<dbReference type="RefSeq" id="WP_146974091.1">
    <property type="nucleotide sequence ID" value="NZ_VOSL01000043.1"/>
</dbReference>
<feature type="chain" id="PRO_5022881335" evidence="1">
    <location>
        <begin position="41"/>
        <end position="231"/>
    </location>
</feature>
<sequence>MNVSIPSPHTPSTPTLPGVPALLVALAAFATSLAPMSAHALSCVQPPEYVELEAQIDEVWKNEAFDCLIVEHEIRTEPWEGHVEMFADIGNACGEDVWVVWGEERAPGERVADGALLTLSAEVDQLYGESEGEGELPLSVLFGEDRGVEEVWADEYEGLALIQYAYSGVPNDHDGSCGDDRPFYGCAAYGGGGEGQEPWGVMWVVLGVGVVWVRRRGGEEWREHELYRATR</sequence>
<organism evidence="2 3">
    <name type="scientific">Lujinxingia vulgaris</name>
    <dbReference type="NCBI Taxonomy" id="2600176"/>
    <lineage>
        <taxon>Bacteria</taxon>
        <taxon>Deltaproteobacteria</taxon>
        <taxon>Bradymonadales</taxon>
        <taxon>Lujinxingiaceae</taxon>
        <taxon>Lujinxingia</taxon>
    </lineage>
</organism>
<dbReference type="AlphaFoldDB" id="A0A5C6XH40"/>
<evidence type="ECO:0000256" key="1">
    <source>
        <dbReference type="SAM" id="SignalP"/>
    </source>
</evidence>
<evidence type="ECO:0000313" key="2">
    <source>
        <dbReference type="EMBL" id="TXD36774.1"/>
    </source>
</evidence>
<feature type="signal peptide" evidence="1">
    <location>
        <begin position="1"/>
        <end position="40"/>
    </location>
</feature>
<accession>A0A5C6XH40</accession>
<dbReference type="OrthoDB" id="5517446at2"/>
<dbReference type="EMBL" id="VOSL01000043">
    <property type="protein sequence ID" value="TXD36774.1"/>
    <property type="molecule type" value="Genomic_DNA"/>
</dbReference>
<reference evidence="2 3" key="1">
    <citation type="submission" date="2019-08" db="EMBL/GenBank/DDBJ databases">
        <title>Bradymonadales sp. TMQ2.</title>
        <authorList>
            <person name="Liang Q."/>
        </authorList>
    </citation>
    <scope>NUCLEOTIDE SEQUENCE [LARGE SCALE GENOMIC DNA]</scope>
    <source>
        <strain evidence="2 3">TMQ2</strain>
    </source>
</reference>
<protein>
    <submittedName>
        <fullName evidence="2">Uncharacterized protein</fullName>
    </submittedName>
</protein>
<comment type="caution">
    <text evidence="2">The sequence shown here is derived from an EMBL/GenBank/DDBJ whole genome shotgun (WGS) entry which is preliminary data.</text>
</comment>
<proteinExistence type="predicted"/>
<gene>
    <name evidence="2" type="ORF">FRC96_08605</name>
</gene>
<name>A0A5C6XH40_9DELT</name>